<feature type="region of interest" description="Disordered" evidence="1">
    <location>
        <begin position="1"/>
        <end position="21"/>
    </location>
</feature>
<organism evidence="3 4">
    <name type="scientific">Araneus ventricosus</name>
    <name type="common">Orbweaver spider</name>
    <name type="synonym">Epeira ventricosa</name>
    <dbReference type="NCBI Taxonomy" id="182803"/>
    <lineage>
        <taxon>Eukaryota</taxon>
        <taxon>Metazoa</taxon>
        <taxon>Ecdysozoa</taxon>
        <taxon>Arthropoda</taxon>
        <taxon>Chelicerata</taxon>
        <taxon>Arachnida</taxon>
        <taxon>Araneae</taxon>
        <taxon>Araneomorphae</taxon>
        <taxon>Entelegynae</taxon>
        <taxon>Araneoidea</taxon>
        <taxon>Araneidae</taxon>
        <taxon>Araneus</taxon>
    </lineage>
</organism>
<comment type="caution">
    <text evidence="3">The sequence shown here is derived from an EMBL/GenBank/DDBJ whole genome shotgun (WGS) entry which is preliminary data.</text>
</comment>
<dbReference type="AlphaFoldDB" id="A0A4Y2HKB8"/>
<protein>
    <submittedName>
        <fullName evidence="3">Uncharacterized protein</fullName>
    </submittedName>
</protein>
<keyword evidence="2" id="KW-0472">Membrane</keyword>
<dbReference type="EMBL" id="BGPR01001995">
    <property type="protein sequence ID" value="GBM65792.1"/>
    <property type="molecule type" value="Genomic_DNA"/>
</dbReference>
<reference evidence="3 4" key="1">
    <citation type="journal article" date="2019" name="Sci. Rep.">
        <title>Orb-weaving spider Araneus ventricosus genome elucidates the spidroin gene catalogue.</title>
        <authorList>
            <person name="Kono N."/>
            <person name="Nakamura H."/>
            <person name="Ohtoshi R."/>
            <person name="Moran D.A.P."/>
            <person name="Shinohara A."/>
            <person name="Yoshida Y."/>
            <person name="Fujiwara M."/>
            <person name="Mori M."/>
            <person name="Tomita M."/>
            <person name="Arakawa K."/>
        </authorList>
    </citation>
    <scope>NUCLEOTIDE SEQUENCE [LARGE SCALE GENOMIC DNA]</scope>
</reference>
<evidence type="ECO:0000256" key="1">
    <source>
        <dbReference type="SAM" id="MobiDB-lite"/>
    </source>
</evidence>
<keyword evidence="2" id="KW-1133">Transmembrane helix</keyword>
<evidence type="ECO:0000256" key="2">
    <source>
        <dbReference type="SAM" id="Phobius"/>
    </source>
</evidence>
<accession>A0A4Y2HKB8</accession>
<sequence>MGASTAKEGRKSESPDGASRKTLLGGIKDVRKVSLCFLRTVALSPYLSAFGRLLCGLFFLLYSLLKHSDGLFSLPHLVNNVETFTKKKTILGMCA</sequence>
<name>A0A4Y2HKB8_ARAVE</name>
<gene>
    <name evidence="3" type="ORF">AVEN_196101_1</name>
</gene>
<feature type="transmembrane region" description="Helical" evidence="2">
    <location>
        <begin position="46"/>
        <end position="65"/>
    </location>
</feature>
<keyword evidence="2" id="KW-0812">Transmembrane</keyword>
<evidence type="ECO:0000313" key="4">
    <source>
        <dbReference type="Proteomes" id="UP000499080"/>
    </source>
</evidence>
<keyword evidence="4" id="KW-1185">Reference proteome</keyword>
<evidence type="ECO:0000313" key="3">
    <source>
        <dbReference type="EMBL" id="GBM65792.1"/>
    </source>
</evidence>
<dbReference type="Proteomes" id="UP000499080">
    <property type="component" value="Unassembled WGS sequence"/>
</dbReference>
<proteinExistence type="predicted"/>